<evidence type="ECO:0000313" key="1">
    <source>
        <dbReference type="EMBL" id="GFR75097.1"/>
    </source>
</evidence>
<protein>
    <submittedName>
        <fullName evidence="1">ATP-dependent DNA helicase</fullName>
    </submittedName>
</protein>
<dbReference type="EMBL" id="BMAT01007957">
    <property type="protein sequence ID" value="GFR75097.1"/>
    <property type="molecule type" value="Genomic_DNA"/>
</dbReference>
<dbReference type="PANTHER" id="PTHR46670">
    <property type="entry name" value="ENDO/EXONUCLEASE/PHOSPHATASE DOMAIN-CONTAINING PROTEIN"/>
    <property type="match status" value="1"/>
</dbReference>
<sequence>MIVKESTHENSHTLDLVITNSLDQSATLQNLRVDECGISDHHCVHCELSPQKPRSVRKSIQFRKTSSINIMDLKDDIRASKTEENFIQEISMNDKINILNNTKVNKHAPLVKGNIVLRSNTQWYNDGICEAKKHQRTAEKNWRKPQLFSKVRNHTNRLIVNSKEDNIKTKISENKKNLRELYRIVDGLVRHSKPGKICHH</sequence>
<keyword evidence="1" id="KW-0378">Hydrolase</keyword>
<evidence type="ECO:0000313" key="2">
    <source>
        <dbReference type="Proteomes" id="UP000762676"/>
    </source>
</evidence>
<reference evidence="1 2" key="1">
    <citation type="journal article" date="2021" name="Elife">
        <title>Chloroplast acquisition without the gene transfer in kleptoplastic sea slugs, Plakobranchus ocellatus.</title>
        <authorList>
            <person name="Maeda T."/>
            <person name="Takahashi S."/>
            <person name="Yoshida T."/>
            <person name="Shimamura S."/>
            <person name="Takaki Y."/>
            <person name="Nagai Y."/>
            <person name="Toyoda A."/>
            <person name="Suzuki Y."/>
            <person name="Arimoto A."/>
            <person name="Ishii H."/>
            <person name="Satoh N."/>
            <person name="Nishiyama T."/>
            <person name="Hasebe M."/>
            <person name="Maruyama T."/>
            <person name="Minagawa J."/>
            <person name="Obokata J."/>
            <person name="Shigenobu S."/>
        </authorList>
    </citation>
    <scope>NUCLEOTIDE SEQUENCE [LARGE SCALE GENOMIC DNA]</scope>
</reference>
<gene>
    <name evidence="1" type="ORF">ElyMa_003910700</name>
</gene>
<keyword evidence="2" id="KW-1185">Reference proteome</keyword>
<comment type="caution">
    <text evidence="1">The sequence shown here is derived from an EMBL/GenBank/DDBJ whole genome shotgun (WGS) entry which is preliminary data.</text>
</comment>
<dbReference type="AlphaFoldDB" id="A0AAV4FNP6"/>
<keyword evidence="1" id="KW-0547">Nucleotide-binding</keyword>
<proteinExistence type="predicted"/>
<dbReference type="GO" id="GO:0004386">
    <property type="term" value="F:helicase activity"/>
    <property type="evidence" value="ECO:0007669"/>
    <property type="project" value="UniProtKB-KW"/>
</dbReference>
<accession>A0AAV4FNP6</accession>
<dbReference type="PANTHER" id="PTHR46670:SF3">
    <property type="entry name" value="ENDONUCLEASE_EXONUCLEASE_PHOSPHATASE DOMAIN-CONTAINING PROTEIN"/>
    <property type="match status" value="1"/>
</dbReference>
<organism evidence="1 2">
    <name type="scientific">Elysia marginata</name>
    <dbReference type="NCBI Taxonomy" id="1093978"/>
    <lineage>
        <taxon>Eukaryota</taxon>
        <taxon>Metazoa</taxon>
        <taxon>Spiralia</taxon>
        <taxon>Lophotrochozoa</taxon>
        <taxon>Mollusca</taxon>
        <taxon>Gastropoda</taxon>
        <taxon>Heterobranchia</taxon>
        <taxon>Euthyneura</taxon>
        <taxon>Panpulmonata</taxon>
        <taxon>Sacoglossa</taxon>
        <taxon>Placobranchoidea</taxon>
        <taxon>Plakobranchidae</taxon>
        <taxon>Elysia</taxon>
    </lineage>
</organism>
<keyword evidence="1" id="KW-0067">ATP-binding</keyword>
<name>A0AAV4FNP6_9GAST</name>
<dbReference type="Proteomes" id="UP000762676">
    <property type="component" value="Unassembled WGS sequence"/>
</dbReference>
<keyword evidence="1" id="KW-0347">Helicase</keyword>